<comment type="caution">
    <text evidence="11">The sequence shown here is derived from an EMBL/GenBank/DDBJ whole genome shotgun (WGS) entry which is preliminary data.</text>
</comment>
<dbReference type="Proteomes" id="UP000555103">
    <property type="component" value="Unassembled WGS sequence"/>
</dbReference>
<name>A0A840CIC3_9BACT</name>
<dbReference type="AlphaFoldDB" id="A0A840CIC3"/>
<comment type="catalytic activity">
    <reaction evidence="9">
        <text>DNA(n) + a 2'-deoxyribonucleoside 5'-triphosphate = DNA(n+1) + diphosphate</text>
        <dbReference type="Rhea" id="RHEA:22508"/>
        <dbReference type="Rhea" id="RHEA-COMP:17339"/>
        <dbReference type="Rhea" id="RHEA-COMP:17340"/>
        <dbReference type="ChEBI" id="CHEBI:33019"/>
        <dbReference type="ChEBI" id="CHEBI:61560"/>
        <dbReference type="ChEBI" id="CHEBI:173112"/>
        <dbReference type="EC" id="2.7.7.49"/>
    </reaction>
</comment>
<evidence type="ECO:0000256" key="2">
    <source>
        <dbReference type="ARBA" id="ARBA00022679"/>
    </source>
</evidence>
<keyword evidence="3" id="KW-0548">Nucleotidyltransferase</keyword>
<sequence>MNIALVILIIFLVLWIFYKLLNYSGGDEYSRDTRNYNRNPDNYDKGEEVKTTPKKSIFSVFSREKKVKQAKRQSFFERIFSAPLPFDDAAITWCANFLAVEKNELIDILKNTSIQYSHFKLGKRSGGCRTISAPNNVLLNIQKTIYKRILLSVSIHSAATGFRQNVSVIHNAKVHLGKTQIIKVDLADFFGSIKKPRIITAFEKIGYPSNISKVLAELCSLDGKLPQGAATSPTLSNIIAYDMDVKLIALARKHNLTYSRYADDLTFSGEDIAFELFLSEIDGIVREEKFVIQRKKTRFLTENKKKIITGVSVSSGEKLTIPKSKKREIRKNVHYILTKGLAGHQKFIGSTDPSYLKRIVGYLNFWLMVEPDSEYVKKSLIALSKLQGKS</sequence>
<dbReference type="GO" id="GO:0046872">
    <property type="term" value="F:metal ion binding"/>
    <property type="evidence" value="ECO:0007669"/>
    <property type="project" value="UniProtKB-KW"/>
</dbReference>
<dbReference type="InterPro" id="IPR043502">
    <property type="entry name" value="DNA/RNA_pol_sf"/>
</dbReference>
<dbReference type="Pfam" id="PF00078">
    <property type="entry name" value="RVT_1"/>
    <property type="match status" value="1"/>
</dbReference>
<keyword evidence="2" id="KW-0808">Transferase</keyword>
<evidence type="ECO:0000256" key="8">
    <source>
        <dbReference type="ARBA" id="ARBA00034120"/>
    </source>
</evidence>
<dbReference type="SUPFAM" id="SSF56672">
    <property type="entry name" value="DNA/RNA polymerases"/>
    <property type="match status" value="1"/>
</dbReference>
<reference evidence="11 12" key="1">
    <citation type="submission" date="2020-08" db="EMBL/GenBank/DDBJ databases">
        <title>Genomic Encyclopedia of Type Strains, Phase IV (KMG-IV): sequencing the most valuable type-strain genomes for metagenomic binning, comparative biology and taxonomic classification.</title>
        <authorList>
            <person name="Goeker M."/>
        </authorList>
    </citation>
    <scope>NUCLEOTIDE SEQUENCE [LARGE SCALE GENOMIC DNA]</scope>
    <source>
        <strain evidence="11 12">DSM 104969</strain>
    </source>
</reference>
<keyword evidence="5" id="KW-0460">Magnesium</keyword>
<comment type="similarity">
    <text evidence="8">Belongs to the bacterial reverse transcriptase family.</text>
</comment>
<evidence type="ECO:0000313" key="11">
    <source>
        <dbReference type="EMBL" id="MBB4035777.1"/>
    </source>
</evidence>
<evidence type="ECO:0000256" key="3">
    <source>
        <dbReference type="ARBA" id="ARBA00022695"/>
    </source>
</evidence>
<evidence type="ECO:0000256" key="5">
    <source>
        <dbReference type="ARBA" id="ARBA00022842"/>
    </source>
</evidence>
<protein>
    <recommendedName>
        <fullName evidence="1">RNA-directed DNA polymerase</fullName>
        <ecNumber evidence="1">2.7.7.49</ecNumber>
    </recommendedName>
</protein>
<proteinExistence type="inferred from homology"/>
<feature type="domain" description="Reverse transcriptase" evidence="10">
    <location>
        <begin position="102"/>
        <end position="313"/>
    </location>
</feature>
<dbReference type="PANTHER" id="PTHR34047">
    <property type="entry name" value="NUCLEAR INTRON MATURASE 1, MITOCHONDRIAL-RELATED"/>
    <property type="match status" value="1"/>
</dbReference>
<keyword evidence="12" id="KW-1185">Reference proteome</keyword>
<dbReference type="InterPro" id="IPR000123">
    <property type="entry name" value="Reverse_transcriptase_msDNA"/>
</dbReference>
<organism evidence="11 12">
    <name type="scientific">Dysgonomonas hofstadii</name>
    <dbReference type="NCBI Taxonomy" id="637886"/>
    <lineage>
        <taxon>Bacteria</taxon>
        <taxon>Pseudomonadati</taxon>
        <taxon>Bacteroidota</taxon>
        <taxon>Bacteroidia</taxon>
        <taxon>Bacteroidales</taxon>
        <taxon>Dysgonomonadaceae</taxon>
        <taxon>Dysgonomonas</taxon>
    </lineage>
</organism>
<dbReference type="PROSITE" id="PS50878">
    <property type="entry name" value="RT_POL"/>
    <property type="match status" value="1"/>
</dbReference>
<dbReference type="CDD" id="cd03487">
    <property type="entry name" value="RT_Bac_retron_II"/>
    <property type="match status" value="1"/>
</dbReference>
<accession>A0A840CIC3</accession>
<keyword evidence="6 11" id="KW-0695">RNA-directed DNA polymerase</keyword>
<dbReference type="EMBL" id="JACIEP010000005">
    <property type="protein sequence ID" value="MBB4035777.1"/>
    <property type="molecule type" value="Genomic_DNA"/>
</dbReference>
<gene>
    <name evidence="11" type="ORF">GGR21_001672</name>
</gene>
<keyword evidence="7" id="KW-0051">Antiviral defense</keyword>
<dbReference type="InterPro" id="IPR051083">
    <property type="entry name" value="GrpII_Intron_Splice-Mob/Def"/>
</dbReference>
<dbReference type="GO" id="GO:0003964">
    <property type="term" value="F:RNA-directed DNA polymerase activity"/>
    <property type="evidence" value="ECO:0007669"/>
    <property type="project" value="UniProtKB-KW"/>
</dbReference>
<evidence type="ECO:0000256" key="9">
    <source>
        <dbReference type="ARBA" id="ARBA00048173"/>
    </source>
</evidence>
<evidence type="ECO:0000256" key="4">
    <source>
        <dbReference type="ARBA" id="ARBA00022723"/>
    </source>
</evidence>
<dbReference type="RefSeq" id="WP_183306704.1">
    <property type="nucleotide sequence ID" value="NZ_JACIEP010000005.1"/>
</dbReference>
<keyword evidence="4" id="KW-0479">Metal-binding</keyword>
<evidence type="ECO:0000313" key="12">
    <source>
        <dbReference type="Proteomes" id="UP000555103"/>
    </source>
</evidence>
<dbReference type="EC" id="2.7.7.49" evidence="1"/>
<evidence type="ECO:0000256" key="7">
    <source>
        <dbReference type="ARBA" id="ARBA00023118"/>
    </source>
</evidence>
<dbReference type="InterPro" id="IPR000477">
    <property type="entry name" value="RT_dom"/>
</dbReference>
<evidence type="ECO:0000256" key="6">
    <source>
        <dbReference type="ARBA" id="ARBA00022918"/>
    </source>
</evidence>
<evidence type="ECO:0000256" key="1">
    <source>
        <dbReference type="ARBA" id="ARBA00012493"/>
    </source>
</evidence>
<dbReference type="PANTHER" id="PTHR34047:SF7">
    <property type="entry name" value="RNA-DIRECTED DNA POLYMERASE"/>
    <property type="match status" value="1"/>
</dbReference>
<dbReference type="GO" id="GO:0051607">
    <property type="term" value="P:defense response to virus"/>
    <property type="evidence" value="ECO:0007669"/>
    <property type="project" value="UniProtKB-KW"/>
</dbReference>
<evidence type="ECO:0000259" key="10">
    <source>
        <dbReference type="PROSITE" id="PS50878"/>
    </source>
</evidence>
<dbReference type="GO" id="GO:0003723">
    <property type="term" value="F:RNA binding"/>
    <property type="evidence" value="ECO:0007669"/>
    <property type="project" value="InterPro"/>
</dbReference>
<dbReference type="PRINTS" id="PR00866">
    <property type="entry name" value="RNADNAPOLMS"/>
</dbReference>